<evidence type="ECO:0000313" key="1">
    <source>
        <dbReference type="EMBL" id="CAG10490.1"/>
    </source>
</evidence>
<sequence>MMFLMGRRLTGSQAHNTWDYEYYKRELQMSVIMLVVSDPPEQFPQRVGKMELAAENTGLCYRQQPHSSLTTSTIELPIYSGELFKSVHPPLHSNAEELL</sequence>
<dbReference type="EMBL" id="CAAE01015019">
    <property type="protein sequence ID" value="CAG10490.1"/>
    <property type="molecule type" value="Genomic_DNA"/>
</dbReference>
<organism evidence="1">
    <name type="scientific">Tetraodon nigroviridis</name>
    <name type="common">Spotted green pufferfish</name>
    <name type="synonym">Chelonodon nigroviridis</name>
    <dbReference type="NCBI Taxonomy" id="99883"/>
    <lineage>
        <taxon>Eukaryota</taxon>
        <taxon>Metazoa</taxon>
        <taxon>Chordata</taxon>
        <taxon>Craniata</taxon>
        <taxon>Vertebrata</taxon>
        <taxon>Euteleostomi</taxon>
        <taxon>Actinopterygii</taxon>
        <taxon>Neopterygii</taxon>
        <taxon>Teleostei</taxon>
        <taxon>Neoteleostei</taxon>
        <taxon>Acanthomorphata</taxon>
        <taxon>Eupercaria</taxon>
        <taxon>Tetraodontiformes</taxon>
        <taxon>Tetradontoidea</taxon>
        <taxon>Tetraodontidae</taxon>
        <taxon>Tetraodon</taxon>
    </lineage>
</organism>
<comment type="caution">
    <text evidence="1">The sequence shown here is derived from an EMBL/GenBank/DDBJ whole genome shotgun (WGS) entry which is preliminary data.</text>
</comment>
<dbReference type="KEGG" id="tng:GSTEN00032147G001"/>
<gene>
    <name evidence="1" type="ORF">GSTENG00032147001</name>
</gene>
<reference evidence="1" key="2">
    <citation type="submission" date="2004-02" db="EMBL/GenBank/DDBJ databases">
        <authorList>
            <consortium name="Genoscope"/>
            <consortium name="Whitehead Institute Centre for Genome Research"/>
        </authorList>
    </citation>
    <scope>NUCLEOTIDE SEQUENCE</scope>
</reference>
<accession>Q4RM92</accession>
<dbReference type="AlphaFoldDB" id="Q4RM92"/>
<protein>
    <submittedName>
        <fullName evidence="1">(spotted green pufferfish) hypothetical protein</fullName>
    </submittedName>
</protein>
<name>Q4RM92_TETNG</name>
<proteinExistence type="predicted"/>
<reference evidence="1" key="1">
    <citation type="journal article" date="2004" name="Nature">
        <title>Genome duplication in the teleost fish Tetraodon nigroviridis reveals the early vertebrate proto-karyotype.</title>
        <authorList>
            <person name="Jaillon O."/>
            <person name="Aury J.-M."/>
            <person name="Brunet F."/>
            <person name="Petit J.-L."/>
            <person name="Stange-Thomann N."/>
            <person name="Mauceli E."/>
            <person name="Bouneau L."/>
            <person name="Fischer C."/>
            <person name="Ozouf-Costaz C."/>
            <person name="Bernot A."/>
            <person name="Nicaud S."/>
            <person name="Jaffe D."/>
            <person name="Fisher S."/>
            <person name="Lutfalla G."/>
            <person name="Dossat C."/>
            <person name="Segurens B."/>
            <person name="Dasilva C."/>
            <person name="Salanoubat M."/>
            <person name="Levy M."/>
            <person name="Boudet N."/>
            <person name="Castellano S."/>
            <person name="Anthouard V."/>
            <person name="Jubin C."/>
            <person name="Castelli V."/>
            <person name="Katinka M."/>
            <person name="Vacherie B."/>
            <person name="Biemont C."/>
            <person name="Skalli Z."/>
            <person name="Cattolico L."/>
            <person name="Poulain J."/>
            <person name="De Berardinis V."/>
            <person name="Cruaud C."/>
            <person name="Duprat S."/>
            <person name="Brottier P."/>
            <person name="Coutanceau J.-P."/>
            <person name="Gouzy J."/>
            <person name="Parra G."/>
            <person name="Lardier G."/>
            <person name="Chapple C."/>
            <person name="McKernan K.J."/>
            <person name="McEwan P."/>
            <person name="Bosak S."/>
            <person name="Kellis M."/>
            <person name="Volff J.-N."/>
            <person name="Guigo R."/>
            <person name="Zody M.C."/>
            <person name="Mesirov J."/>
            <person name="Lindblad-Toh K."/>
            <person name="Birren B."/>
            <person name="Nusbaum C."/>
            <person name="Kahn D."/>
            <person name="Robinson-Rechavi M."/>
            <person name="Laudet V."/>
            <person name="Schachter V."/>
            <person name="Quetier F."/>
            <person name="Saurin W."/>
            <person name="Scarpelli C."/>
            <person name="Wincker P."/>
            <person name="Lander E.S."/>
            <person name="Weissenbach J."/>
            <person name="Roest Crollius H."/>
        </authorList>
    </citation>
    <scope>NUCLEOTIDE SEQUENCE [LARGE SCALE GENOMIC DNA]</scope>
</reference>